<organism evidence="1 2">
    <name type="scientific">Meloidogyne incognita</name>
    <name type="common">Southern root-knot nematode worm</name>
    <name type="synonym">Oxyuris incognita</name>
    <dbReference type="NCBI Taxonomy" id="6306"/>
    <lineage>
        <taxon>Eukaryota</taxon>
        <taxon>Metazoa</taxon>
        <taxon>Ecdysozoa</taxon>
        <taxon>Nematoda</taxon>
        <taxon>Chromadorea</taxon>
        <taxon>Rhabditida</taxon>
        <taxon>Tylenchina</taxon>
        <taxon>Tylenchomorpha</taxon>
        <taxon>Tylenchoidea</taxon>
        <taxon>Meloidogynidae</taxon>
        <taxon>Meloidogyninae</taxon>
        <taxon>Meloidogyne</taxon>
        <taxon>Meloidogyne incognita group</taxon>
    </lineage>
</organism>
<dbReference type="Proteomes" id="UP000887563">
    <property type="component" value="Unplaced"/>
</dbReference>
<keyword evidence="1" id="KW-1185">Reference proteome</keyword>
<evidence type="ECO:0000313" key="1">
    <source>
        <dbReference type="Proteomes" id="UP000887563"/>
    </source>
</evidence>
<accession>A0A914N6L9</accession>
<dbReference type="WBParaSite" id="Minc3s03854g34993">
    <property type="protein sequence ID" value="Minc3s03854g34993"/>
    <property type="gene ID" value="Minc3s03854g34993"/>
</dbReference>
<evidence type="ECO:0000313" key="2">
    <source>
        <dbReference type="WBParaSite" id="Minc3s03854g34993"/>
    </source>
</evidence>
<dbReference type="AlphaFoldDB" id="A0A914N6L9"/>
<reference evidence="2" key="1">
    <citation type="submission" date="2022-11" db="UniProtKB">
        <authorList>
            <consortium name="WormBaseParasite"/>
        </authorList>
    </citation>
    <scope>IDENTIFICATION</scope>
</reference>
<sequence length="267" mass="30318">MSKVNKGCGNCGSTACRDCAGNLCNAGDNIPYYCLNNDGRSLLECKKPECFISKDSKAGCGTCDEKKIEKSCVDCKDLKCNSKELLAKTIFCYEKLKNGKTNEGKRPCLAKKCFISYDTKIVEQGCGDSPREVKNIQFAVCDKPLCNTKELFDKTLFCFIKDSQKEKYKKAIKQCDKECFISRDANGHLWKGCGSCQGKDIKDCYACKTDYCNEETRVYKQCLDGIYDYSYQGTKPKTCKNKYEDYCYSEIIENNKEKKNINIFTFL</sequence>
<protein>
    <submittedName>
        <fullName evidence="2">Uncharacterized protein</fullName>
    </submittedName>
</protein>
<name>A0A914N6L9_MELIC</name>
<proteinExistence type="predicted"/>